<dbReference type="RefSeq" id="WP_078758632.1">
    <property type="nucleotide sequence ID" value="NZ_FUXP01000007.1"/>
</dbReference>
<gene>
    <name evidence="5" type="ORF">SAMN02745674_01964</name>
</gene>
<dbReference type="InterPro" id="IPR032285">
    <property type="entry name" value="Metallophos_N"/>
</dbReference>
<dbReference type="Pfam" id="PF00149">
    <property type="entry name" value="Metallophos"/>
    <property type="match status" value="1"/>
</dbReference>
<dbReference type="AlphaFoldDB" id="A0A1T4R4T0"/>
<sequence length="549" mass="60299">MDPTEARPAPATHSCRHSLGRGLLMALALAVPPAAIAAEPCNAGYVFENRDPANGQVVDGPGIPDVKVSDGVHIVTTDADGRYELPAVDGRTTFVIKPPGYAMPDRGNGLPDYWRNLRTQPGPPVRFGGIPVEDANCRNFPLVPAAAGDDELQVLVFADPQVKSEVDVDYYHRDIIQPLLEQGANADLGLTLGDVVDDDLSLYPALNAHTASLGVPWLHVAGNHDMDLDAGRDDDALLSFRHVFGPDTFAWEEQRATFLLLDDVIHQPGQSPAYIGGFREEQFRFLEAYLPTVPVERLLVVALHIPLFEPDGRDTFRDADRERLFTLLSRFPNVLLLSAHNHTQQHVFHDATSGWQGSEPLHEFNVGAVCGAFWSGVEDAQGIPDTTMADGTPNGFARLRVGAGGQYALSWHPARLPAGDPALTEAMALHAPRVLRRGAYPAWGVYANVFMGMDDSRVEFRIDDGAWKPMRRVERPDPRLLVENVRDDEAIALRGFDRSPEAQPGKHLWRGALPTDLEAGEHRVEVRVFDPWTGEQRASTTYELQDAGE</sequence>
<feature type="chain" id="PRO_5012029700" evidence="1">
    <location>
        <begin position="38"/>
        <end position="549"/>
    </location>
</feature>
<dbReference type="InterPro" id="IPR051918">
    <property type="entry name" value="STPP_CPPED1"/>
</dbReference>
<dbReference type="Gene3D" id="3.60.21.10">
    <property type="match status" value="1"/>
</dbReference>
<name>A0A1T4R4T0_9GAMM</name>
<dbReference type="PANTHER" id="PTHR43143:SF6">
    <property type="entry name" value="BLL3016 PROTEIN"/>
    <property type="match status" value="1"/>
</dbReference>
<evidence type="ECO:0000256" key="1">
    <source>
        <dbReference type="SAM" id="SignalP"/>
    </source>
</evidence>
<feature type="domain" description="Calcineurin-like phosphoesterase N-terminal" evidence="4">
    <location>
        <begin position="59"/>
        <end position="119"/>
    </location>
</feature>
<accession>A0A1T4R4T0</accession>
<dbReference type="InterPro" id="IPR029052">
    <property type="entry name" value="Metallo-depent_PP-like"/>
</dbReference>
<reference evidence="5 6" key="1">
    <citation type="submission" date="2017-02" db="EMBL/GenBank/DDBJ databases">
        <authorList>
            <person name="Peterson S.W."/>
        </authorList>
    </citation>
    <scope>NUCLEOTIDE SEQUENCE [LARGE SCALE GENOMIC DNA]</scope>
    <source>
        <strain evidence="5 6">DSM 21749</strain>
    </source>
</reference>
<dbReference type="InterPro" id="IPR004843">
    <property type="entry name" value="Calcineurin-like_PHP"/>
</dbReference>
<dbReference type="Pfam" id="PF16371">
    <property type="entry name" value="MetallophosN"/>
    <property type="match status" value="1"/>
</dbReference>
<evidence type="ECO:0000259" key="3">
    <source>
        <dbReference type="Pfam" id="PF16370"/>
    </source>
</evidence>
<dbReference type="Proteomes" id="UP000190061">
    <property type="component" value="Unassembled WGS sequence"/>
</dbReference>
<dbReference type="PANTHER" id="PTHR43143">
    <property type="entry name" value="METALLOPHOSPHOESTERASE, CALCINEURIN SUPERFAMILY"/>
    <property type="match status" value="1"/>
</dbReference>
<evidence type="ECO:0000259" key="2">
    <source>
        <dbReference type="Pfam" id="PF00149"/>
    </source>
</evidence>
<keyword evidence="1" id="KW-0732">Signal</keyword>
<feature type="domain" description="Calcineurin-like phosphoesterase" evidence="2">
    <location>
        <begin position="153"/>
        <end position="343"/>
    </location>
</feature>
<dbReference type="EMBL" id="FUXP01000007">
    <property type="protein sequence ID" value="SKA11052.1"/>
    <property type="molecule type" value="Genomic_DNA"/>
</dbReference>
<dbReference type="GO" id="GO:0016787">
    <property type="term" value="F:hydrolase activity"/>
    <property type="evidence" value="ECO:0007669"/>
    <property type="project" value="InterPro"/>
</dbReference>
<protein>
    <submittedName>
        <fullName evidence="5">3',5'-cyclic AMP phosphodiesterase CpdA</fullName>
    </submittedName>
</protein>
<dbReference type="STRING" id="1122188.SAMN02745674_01964"/>
<evidence type="ECO:0000259" key="4">
    <source>
        <dbReference type="Pfam" id="PF16371"/>
    </source>
</evidence>
<keyword evidence="6" id="KW-1185">Reference proteome</keyword>
<organism evidence="5 6">
    <name type="scientific">Lysobacter spongiicola DSM 21749</name>
    <dbReference type="NCBI Taxonomy" id="1122188"/>
    <lineage>
        <taxon>Bacteria</taxon>
        <taxon>Pseudomonadati</taxon>
        <taxon>Pseudomonadota</taxon>
        <taxon>Gammaproteobacteria</taxon>
        <taxon>Lysobacterales</taxon>
        <taxon>Lysobacteraceae</taxon>
        <taxon>Novilysobacter</taxon>
    </lineage>
</organism>
<dbReference type="InterPro" id="IPR032288">
    <property type="entry name" value="Metallophos_C"/>
</dbReference>
<dbReference type="SUPFAM" id="SSF56300">
    <property type="entry name" value="Metallo-dependent phosphatases"/>
    <property type="match status" value="1"/>
</dbReference>
<feature type="domain" description="Calcineurin-like phosphoesterase C-terminal" evidence="3">
    <location>
        <begin position="363"/>
        <end position="532"/>
    </location>
</feature>
<dbReference type="Pfam" id="PF16370">
    <property type="entry name" value="MetallophosC"/>
    <property type="match status" value="1"/>
</dbReference>
<proteinExistence type="predicted"/>
<evidence type="ECO:0000313" key="6">
    <source>
        <dbReference type="Proteomes" id="UP000190061"/>
    </source>
</evidence>
<evidence type="ECO:0000313" key="5">
    <source>
        <dbReference type="EMBL" id="SKA11052.1"/>
    </source>
</evidence>
<feature type="signal peptide" evidence="1">
    <location>
        <begin position="1"/>
        <end position="37"/>
    </location>
</feature>